<accession>A0A3P6QEA9</accession>
<proteinExistence type="predicted"/>
<protein>
    <submittedName>
        <fullName evidence="1">Uncharacterized protein</fullName>
    </submittedName>
</protein>
<organism evidence="1 2">
    <name type="scientific">Dibothriocephalus latus</name>
    <name type="common">Fish tapeworm</name>
    <name type="synonym">Diphyllobothrium latum</name>
    <dbReference type="NCBI Taxonomy" id="60516"/>
    <lineage>
        <taxon>Eukaryota</taxon>
        <taxon>Metazoa</taxon>
        <taxon>Spiralia</taxon>
        <taxon>Lophotrochozoa</taxon>
        <taxon>Platyhelminthes</taxon>
        <taxon>Cestoda</taxon>
        <taxon>Eucestoda</taxon>
        <taxon>Diphyllobothriidea</taxon>
        <taxon>Diphyllobothriidae</taxon>
        <taxon>Dibothriocephalus</taxon>
    </lineage>
</organism>
<reference evidence="1 2" key="1">
    <citation type="submission" date="2018-11" db="EMBL/GenBank/DDBJ databases">
        <authorList>
            <consortium name="Pathogen Informatics"/>
        </authorList>
    </citation>
    <scope>NUCLEOTIDE SEQUENCE [LARGE SCALE GENOMIC DNA]</scope>
</reference>
<evidence type="ECO:0000313" key="1">
    <source>
        <dbReference type="EMBL" id="VDK38535.1"/>
    </source>
</evidence>
<keyword evidence="2" id="KW-1185">Reference proteome</keyword>
<dbReference type="EMBL" id="UYRU01005240">
    <property type="protein sequence ID" value="VDK38535.1"/>
    <property type="molecule type" value="Genomic_DNA"/>
</dbReference>
<sequence length="33" mass="3806">MDLVEYCTLPIGHSAETVESHRFLTWRRAAAMN</sequence>
<dbReference type="OrthoDB" id="1022638at2759"/>
<name>A0A3P6QEA9_DIBLA</name>
<gene>
    <name evidence="1" type="ORF">DILT_LOCUS953</name>
</gene>
<evidence type="ECO:0000313" key="2">
    <source>
        <dbReference type="Proteomes" id="UP000281553"/>
    </source>
</evidence>
<dbReference type="AlphaFoldDB" id="A0A3P6QEA9"/>
<dbReference type="Proteomes" id="UP000281553">
    <property type="component" value="Unassembled WGS sequence"/>
</dbReference>